<dbReference type="InterPro" id="IPR000847">
    <property type="entry name" value="LysR_HTH_N"/>
</dbReference>
<dbReference type="Proteomes" id="UP000545386">
    <property type="component" value="Unassembled WGS sequence"/>
</dbReference>
<dbReference type="SUPFAM" id="SSF46785">
    <property type="entry name" value="Winged helix' DNA-binding domain"/>
    <property type="match status" value="1"/>
</dbReference>
<dbReference type="PRINTS" id="PR00039">
    <property type="entry name" value="HTHLYSR"/>
</dbReference>
<dbReference type="PANTHER" id="PTHR30537:SF35">
    <property type="entry name" value="TRANSCRIPTIONAL REGULATORY PROTEIN"/>
    <property type="match status" value="1"/>
</dbReference>
<evidence type="ECO:0000256" key="1">
    <source>
        <dbReference type="ARBA" id="ARBA00009437"/>
    </source>
</evidence>
<dbReference type="Gene3D" id="1.10.10.10">
    <property type="entry name" value="Winged helix-like DNA-binding domain superfamily/Winged helix DNA-binding domain"/>
    <property type="match status" value="1"/>
</dbReference>
<organism evidence="6 7">
    <name type="scientific">Pusillimonas minor</name>
    <dbReference type="NCBI Taxonomy" id="2697024"/>
    <lineage>
        <taxon>Bacteria</taxon>
        <taxon>Pseudomonadati</taxon>
        <taxon>Pseudomonadota</taxon>
        <taxon>Betaproteobacteria</taxon>
        <taxon>Burkholderiales</taxon>
        <taxon>Alcaligenaceae</taxon>
        <taxon>Pusillimonas</taxon>
    </lineage>
</organism>
<evidence type="ECO:0000313" key="6">
    <source>
        <dbReference type="EMBL" id="MBC2768932.1"/>
    </source>
</evidence>
<name>A0A842HMH5_9BURK</name>
<proteinExistence type="inferred from homology"/>
<feature type="domain" description="HTH lysR-type" evidence="5">
    <location>
        <begin position="1"/>
        <end position="59"/>
    </location>
</feature>
<comment type="caution">
    <text evidence="6">The sequence shown here is derived from an EMBL/GenBank/DDBJ whole genome shotgun (WGS) entry which is preliminary data.</text>
</comment>
<dbReference type="PANTHER" id="PTHR30537">
    <property type="entry name" value="HTH-TYPE TRANSCRIPTIONAL REGULATOR"/>
    <property type="match status" value="1"/>
</dbReference>
<dbReference type="EMBL" id="JACJUU010000002">
    <property type="protein sequence ID" value="MBC2768932.1"/>
    <property type="molecule type" value="Genomic_DNA"/>
</dbReference>
<dbReference type="SUPFAM" id="SSF53850">
    <property type="entry name" value="Periplasmic binding protein-like II"/>
    <property type="match status" value="1"/>
</dbReference>
<evidence type="ECO:0000256" key="4">
    <source>
        <dbReference type="ARBA" id="ARBA00023163"/>
    </source>
</evidence>
<evidence type="ECO:0000256" key="3">
    <source>
        <dbReference type="ARBA" id="ARBA00023125"/>
    </source>
</evidence>
<keyword evidence="7" id="KW-1185">Reference proteome</keyword>
<sequence>MDRYLSIEAFVTAAETQNFSEAARRLNVSKSVVTTRIQQLENYVGAPLFHRNTRNIQLSEVGEAFLTECADLLARTTDLVDQMRQAKATITGRLRVHALPGLVLGHLATYLREFQDQYPGVELDLSVNDTVVDPVKAGVDCTLQIFKPASNELIGRPLFPVRRVFCASPEYLEKHGTPKGPRNLYEHRLGLYSNYPTRDRWLFYGKRETVSMDLRPALRTNSVHLLEEYAAAHAGIVCIPTLVASAPIMSGRLTPILTDWQLTSFWLWVVYPHTHRGGLKLKLFIEHILSRFSTEPPWDEDLIRAGFISQSLIE</sequence>
<keyword evidence="4" id="KW-0804">Transcription</keyword>
<comment type="similarity">
    <text evidence="1">Belongs to the LysR transcriptional regulatory family.</text>
</comment>
<reference evidence="6 7" key="1">
    <citation type="submission" date="2020-08" db="EMBL/GenBank/DDBJ databases">
        <title>Paraeoetvoesia sp. YC-7-48 draft genome sequence.</title>
        <authorList>
            <person name="Yao L."/>
        </authorList>
    </citation>
    <scope>NUCLEOTIDE SEQUENCE [LARGE SCALE GENOMIC DNA]</scope>
    <source>
        <strain evidence="7">YC-7-48</strain>
    </source>
</reference>
<dbReference type="InterPro" id="IPR036388">
    <property type="entry name" value="WH-like_DNA-bd_sf"/>
</dbReference>
<dbReference type="Pfam" id="PF03466">
    <property type="entry name" value="LysR_substrate"/>
    <property type="match status" value="1"/>
</dbReference>
<dbReference type="Gene3D" id="3.40.190.290">
    <property type="match status" value="1"/>
</dbReference>
<dbReference type="RefSeq" id="WP_185778746.1">
    <property type="nucleotide sequence ID" value="NZ_JACJUU010000002.1"/>
</dbReference>
<evidence type="ECO:0000259" key="5">
    <source>
        <dbReference type="PROSITE" id="PS50931"/>
    </source>
</evidence>
<evidence type="ECO:0000313" key="7">
    <source>
        <dbReference type="Proteomes" id="UP000545386"/>
    </source>
</evidence>
<dbReference type="PROSITE" id="PS50931">
    <property type="entry name" value="HTH_LYSR"/>
    <property type="match status" value="1"/>
</dbReference>
<dbReference type="InterPro" id="IPR005119">
    <property type="entry name" value="LysR_subst-bd"/>
</dbReference>
<dbReference type="InterPro" id="IPR058163">
    <property type="entry name" value="LysR-type_TF_proteobact-type"/>
</dbReference>
<evidence type="ECO:0000256" key="2">
    <source>
        <dbReference type="ARBA" id="ARBA00023015"/>
    </source>
</evidence>
<keyword evidence="2" id="KW-0805">Transcription regulation</keyword>
<dbReference type="InterPro" id="IPR036390">
    <property type="entry name" value="WH_DNA-bd_sf"/>
</dbReference>
<accession>A0A842HMH5</accession>
<dbReference type="GO" id="GO:0006351">
    <property type="term" value="P:DNA-templated transcription"/>
    <property type="evidence" value="ECO:0007669"/>
    <property type="project" value="TreeGrafter"/>
</dbReference>
<gene>
    <name evidence="6" type="ORF">GTU67_03270</name>
</gene>
<dbReference type="AlphaFoldDB" id="A0A842HMH5"/>
<keyword evidence="3" id="KW-0238">DNA-binding</keyword>
<dbReference type="CDD" id="cd08422">
    <property type="entry name" value="PBP2_CrgA_like"/>
    <property type="match status" value="1"/>
</dbReference>
<dbReference type="GO" id="GO:0003700">
    <property type="term" value="F:DNA-binding transcription factor activity"/>
    <property type="evidence" value="ECO:0007669"/>
    <property type="project" value="InterPro"/>
</dbReference>
<dbReference type="FunFam" id="1.10.10.10:FF:000001">
    <property type="entry name" value="LysR family transcriptional regulator"/>
    <property type="match status" value="1"/>
</dbReference>
<dbReference type="GO" id="GO:0043565">
    <property type="term" value="F:sequence-specific DNA binding"/>
    <property type="evidence" value="ECO:0007669"/>
    <property type="project" value="TreeGrafter"/>
</dbReference>
<protein>
    <submittedName>
        <fullName evidence="6">LysR family transcriptional regulator</fullName>
    </submittedName>
</protein>
<dbReference type="Pfam" id="PF00126">
    <property type="entry name" value="HTH_1"/>
    <property type="match status" value="1"/>
</dbReference>